<proteinExistence type="predicted"/>
<dbReference type="Pfam" id="PF04734">
    <property type="entry name" value="Ceramidase_alk"/>
    <property type="match status" value="1"/>
</dbReference>
<dbReference type="RefSeq" id="WP_009270171.1">
    <property type="nucleotide sequence ID" value="NZ_AP025565.1"/>
</dbReference>
<name>A0AAP2UM42_CLOIN</name>
<feature type="domain" description="Neutral/alkaline non-lysosomal ceramidase N-terminal" evidence="1">
    <location>
        <begin position="6"/>
        <end position="202"/>
    </location>
</feature>
<gene>
    <name evidence="2" type="ORF">MKC95_08610</name>
</gene>
<dbReference type="Proteomes" id="UP001203972">
    <property type="component" value="Unassembled WGS sequence"/>
</dbReference>
<evidence type="ECO:0000313" key="3">
    <source>
        <dbReference type="Proteomes" id="UP001203972"/>
    </source>
</evidence>
<evidence type="ECO:0000259" key="1">
    <source>
        <dbReference type="Pfam" id="PF04734"/>
    </source>
</evidence>
<dbReference type="InterPro" id="IPR031329">
    <property type="entry name" value="NEUT/ALK_ceramidase_N"/>
</dbReference>
<comment type="caution">
    <text evidence="2">The sequence shown here is derived from an EMBL/GenBank/DDBJ whole genome shotgun (WGS) entry which is preliminary data.</text>
</comment>
<evidence type="ECO:0000313" key="2">
    <source>
        <dbReference type="EMBL" id="MCR0232828.1"/>
    </source>
</evidence>
<sequence length="409" mass="46942">MLVSTTAIDITPHCPVKLCGYINDIRLAQRTQTAHAPIYAIALRLVLENSQLLILTMDILSIMKNRAEQIKDSITQAYSIKKEEIFIHAIHTHAGPSGFSADAMGKEYEDNVTYREDVISRICTGLKPVFAKAEEARAFMGKTEIHGFYDNRNDRNRYYDADAYRLQFRSDDQLIAELVNINVHSTVLGPTNMEISYDLIGTIREELHKRENIYPLLCIGTSADISNRHYREGDDFKELNRTAKGITNQLLEIQNFTEIDMHTLKLDTFSYTVSYDNTLLFSGYQKELEEIQKNLEAETDKTKRKLLLSSKDKFESKLLIHKVHKELKLSLLRFPELLLVTFPGELTSVFGKYIKEQAKTPFTCIMTCTNDHHGYFIEQDQYGRCYEATATLIPKGETEKMIKKLGELL</sequence>
<protein>
    <submittedName>
        <fullName evidence="2">Neutral/alkaline non-lysosomal ceramidase N-terminal domain-containing protein</fullName>
    </submittedName>
</protein>
<organism evidence="2 3">
    <name type="scientific">Clostridium innocuum</name>
    <dbReference type="NCBI Taxonomy" id="1522"/>
    <lineage>
        <taxon>Bacteria</taxon>
        <taxon>Bacillati</taxon>
        <taxon>Bacillota</taxon>
        <taxon>Clostridia</taxon>
        <taxon>Eubacteriales</taxon>
        <taxon>Clostridiaceae</taxon>
        <taxon>Clostridium</taxon>
    </lineage>
</organism>
<dbReference type="AlphaFoldDB" id="A0AAP2UM42"/>
<dbReference type="EMBL" id="JAKTMA010000012">
    <property type="protein sequence ID" value="MCR0232828.1"/>
    <property type="molecule type" value="Genomic_DNA"/>
</dbReference>
<accession>A0AAP2UM42</accession>
<reference evidence="2" key="1">
    <citation type="journal article" date="2022" name="Clin. Infect. Dis.">
        <title>Association between Clostridium innocuum and antibiotic-associated diarrhea in adults and children: A cross-sectional study and comparative genomics analysis.</title>
        <authorList>
            <person name="Cherny K.E."/>
            <person name="Muscat E.B."/>
            <person name="Balaji A."/>
            <person name="Mukherjee J."/>
            <person name="Ozer E.A."/>
            <person name="Angarone M.P."/>
            <person name="Hauser A.R."/>
            <person name="Sichel J.S."/>
            <person name="Amponsah E."/>
            <person name="Kociolek L.K."/>
        </authorList>
    </citation>
    <scope>NUCLEOTIDE SEQUENCE</scope>
    <source>
        <strain evidence="2">NU1-AC-029v</strain>
    </source>
</reference>